<protein>
    <recommendedName>
        <fullName evidence="2">DUF4399 domain-containing protein</fullName>
    </recommendedName>
</protein>
<evidence type="ECO:0000259" key="2">
    <source>
        <dbReference type="Pfam" id="PF14347"/>
    </source>
</evidence>
<accession>A0A2N8L1Y1</accession>
<gene>
    <name evidence="3" type="ORF">C1O66_12000</name>
</gene>
<organism evidence="3 4">
    <name type="scientific">Kinneretia aquatilis</name>
    <dbReference type="NCBI Taxonomy" id="2070761"/>
    <lineage>
        <taxon>Bacteria</taxon>
        <taxon>Pseudomonadati</taxon>
        <taxon>Pseudomonadota</taxon>
        <taxon>Betaproteobacteria</taxon>
        <taxon>Burkholderiales</taxon>
        <taxon>Sphaerotilaceae</taxon>
        <taxon>Roseateles</taxon>
    </lineage>
</organism>
<feature type="chain" id="PRO_5014899253" description="DUF4399 domain-containing protein" evidence="1">
    <location>
        <begin position="41"/>
        <end position="290"/>
    </location>
</feature>
<comment type="caution">
    <text evidence="3">The sequence shown here is derived from an EMBL/GenBank/DDBJ whole genome shotgun (WGS) entry which is preliminary data.</text>
</comment>
<keyword evidence="4" id="KW-1185">Reference proteome</keyword>
<dbReference type="AlphaFoldDB" id="A0A2N8L1Y1"/>
<evidence type="ECO:0000313" key="4">
    <source>
        <dbReference type="Proteomes" id="UP000235916"/>
    </source>
</evidence>
<dbReference type="OrthoDB" id="531568at2"/>
<reference evidence="3 4" key="1">
    <citation type="submission" date="2018-01" db="EMBL/GenBank/DDBJ databases">
        <title>Draft genome sequence of Paucibacter aquatile CR182 isolated from freshwater of the Nakdong River.</title>
        <authorList>
            <person name="Choi A."/>
            <person name="Chung E.J."/>
        </authorList>
    </citation>
    <scope>NUCLEOTIDE SEQUENCE [LARGE SCALE GENOMIC DNA]</scope>
    <source>
        <strain evidence="3 4">CR182</strain>
    </source>
</reference>
<name>A0A2N8L1Y1_9BURK</name>
<sequence>MYTLKPRQTQHSRTGSAASLLARLSLLLSLALLGAAPAAAQSSSGSAPHPWLASAPRLAQQTHFTNLQDGAKIETPFLVTFGLTGMGIAPITKPQGKTGHHHLLINRDLPLDFNQPLPFNEQYIHFGKGQMETVLTLKPGDYTLRLVLADHRHVPNFVYSKPLKITVTKFNEGIKPDSLSQPGISLRVAGSGDKSNEARDGSPVQVLFHASKLNVSHQALQEPGTGHFRLSIAPEGGGKTEVLNFPGGETEAWLKPPKGKYQLKLDFVDNVQAGKVLFSAAAQGLQVVGR</sequence>
<dbReference type="Pfam" id="PF14347">
    <property type="entry name" value="DUF4399"/>
    <property type="match status" value="2"/>
</dbReference>
<dbReference type="InterPro" id="IPR025512">
    <property type="entry name" value="DUF4399"/>
</dbReference>
<evidence type="ECO:0000256" key="1">
    <source>
        <dbReference type="SAM" id="SignalP"/>
    </source>
</evidence>
<feature type="domain" description="DUF4399" evidence="2">
    <location>
        <begin position="206"/>
        <end position="272"/>
    </location>
</feature>
<dbReference type="EMBL" id="POSP01000003">
    <property type="protein sequence ID" value="PND39714.1"/>
    <property type="molecule type" value="Genomic_DNA"/>
</dbReference>
<feature type="domain" description="DUF4399" evidence="2">
    <location>
        <begin position="79"/>
        <end position="168"/>
    </location>
</feature>
<dbReference type="Proteomes" id="UP000235916">
    <property type="component" value="Unassembled WGS sequence"/>
</dbReference>
<feature type="signal peptide" evidence="1">
    <location>
        <begin position="1"/>
        <end position="40"/>
    </location>
</feature>
<proteinExistence type="predicted"/>
<dbReference type="RefSeq" id="WP_102769620.1">
    <property type="nucleotide sequence ID" value="NZ_POSP01000003.1"/>
</dbReference>
<keyword evidence="1" id="KW-0732">Signal</keyword>
<evidence type="ECO:0000313" key="3">
    <source>
        <dbReference type="EMBL" id="PND39714.1"/>
    </source>
</evidence>